<dbReference type="EMBL" id="CP138583">
    <property type="protein sequence ID" value="WPG99995.1"/>
    <property type="molecule type" value="Genomic_DNA"/>
</dbReference>
<keyword evidence="1" id="KW-0479">Metal-binding</keyword>
<feature type="region of interest" description="Disordered" evidence="3">
    <location>
        <begin position="399"/>
        <end position="461"/>
    </location>
</feature>
<dbReference type="Proteomes" id="UP001303373">
    <property type="component" value="Chromosome 4"/>
</dbReference>
<proteinExistence type="predicted"/>
<feature type="compositionally biased region" description="Basic and acidic residues" evidence="3">
    <location>
        <begin position="532"/>
        <end position="545"/>
    </location>
</feature>
<feature type="region of interest" description="Disordered" evidence="3">
    <location>
        <begin position="324"/>
        <end position="358"/>
    </location>
</feature>
<feature type="compositionally biased region" description="Acidic residues" evidence="3">
    <location>
        <begin position="521"/>
        <end position="531"/>
    </location>
</feature>
<dbReference type="AlphaFoldDB" id="A0AAQ3M534"/>
<dbReference type="PANTHER" id="PTHR46771:SF5">
    <property type="entry name" value="DETERIN"/>
    <property type="match status" value="1"/>
</dbReference>
<feature type="compositionally biased region" description="Polar residues" evidence="3">
    <location>
        <begin position="261"/>
        <end position="272"/>
    </location>
</feature>
<keyword evidence="2" id="KW-0862">Zinc</keyword>
<gene>
    <name evidence="4" type="ORF">R9X50_00281900</name>
</gene>
<dbReference type="InterPro" id="IPR001370">
    <property type="entry name" value="BIR_rpt"/>
</dbReference>
<dbReference type="Pfam" id="PF00653">
    <property type="entry name" value="BIR"/>
    <property type="match status" value="2"/>
</dbReference>
<accession>A0AAQ3M534</accession>
<evidence type="ECO:0000313" key="5">
    <source>
        <dbReference type="Proteomes" id="UP001303373"/>
    </source>
</evidence>
<evidence type="ECO:0000256" key="1">
    <source>
        <dbReference type="ARBA" id="ARBA00022723"/>
    </source>
</evidence>
<dbReference type="GO" id="GO:0046872">
    <property type="term" value="F:metal ion binding"/>
    <property type="evidence" value="ECO:0007669"/>
    <property type="project" value="UniProtKB-KW"/>
</dbReference>
<evidence type="ECO:0000313" key="4">
    <source>
        <dbReference type="EMBL" id="WPG99995.1"/>
    </source>
</evidence>
<dbReference type="PANTHER" id="PTHR46771">
    <property type="entry name" value="DETERIN"/>
    <property type="match status" value="1"/>
</dbReference>
<dbReference type="PROSITE" id="PS50143">
    <property type="entry name" value="BIR_REPEAT_2"/>
    <property type="match status" value="2"/>
</dbReference>
<feature type="compositionally biased region" description="Basic residues" evidence="3">
    <location>
        <begin position="436"/>
        <end position="447"/>
    </location>
</feature>
<keyword evidence="5" id="KW-1185">Reference proteome</keyword>
<dbReference type="SUPFAM" id="SSF57924">
    <property type="entry name" value="Inhibitor of apoptosis (IAP) repeat"/>
    <property type="match status" value="2"/>
</dbReference>
<evidence type="ECO:0000256" key="3">
    <source>
        <dbReference type="SAM" id="MobiDB-lite"/>
    </source>
</evidence>
<dbReference type="Gene3D" id="1.10.1170.10">
    <property type="entry name" value="Inhibitor Of Apoptosis Protein (2mihbC-IAP-1), Chain A"/>
    <property type="match status" value="2"/>
</dbReference>
<feature type="region of interest" description="Disordered" evidence="3">
    <location>
        <begin position="250"/>
        <end position="298"/>
    </location>
</feature>
<feature type="compositionally biased region" description="Basic residues" evidence="3">
    <location>
        <begin position="23"/>
        <end position="37"/>
    </location>
</feature>
<organism evidence="4 5">
    <name type="scientific">Acrodontium crateriforme</name>
    <dbReference type="NCBI Taxonomy" id="150365"/>
    <lineage>
        <taxon>Eukaryota</taxon>
        <taxon>Fungi</taxon>
        <taxon>Dikarya</taxon>
        <taxon>Ascomycota</taxon>
        <taxon>Pezizomycotina</taxon>
        <taxon>Dothideomycetes</taxon>
        <taxon>Dothideomycetidae</taxon>
        <taxon>Mycosphaerellales</taxon>
        <taxon>Teratosphaeriaceae</taxon>
        <taxon>Acrodontium</taxon>
    </lineage>
</organism>
<feature type="region of interest" description="Disordered" evidence="3">
    <location>
        <begin position="18"/>
        <end position="48"/>
    </location>
</feature>
<reference evidence="4 5" key="1">
    <citation type="submission" date="2023-11" db="EMBL/GenBank/DDBJ databases">
        <title>An acidophilic fungus is an integral part of prey digestion in a carnivorous sundew plant.</title>
        <authorList>
            <person name="Tsai I.J."/>
        </authorList>
    </citation>
    <scope>NUCLEOTIDE SEQUENCE [LARGE SCALE GENOMIC DNA]</scope>
    <source>
        <strain evidence="4">169a</strain>
    </source>
</reference>
<protein>
    <recommendedName>
        <fullName evidence="6">BIR-domain-containing protein</fullName>
    </recommendedName>
</protein>
<dbReference type="InterPro" id="IPR051190">
    <property type="entry name" value="Baculoviral_IAP"/>
</dbReference>
<sequence length="756" mass="81375">MAANEGMHTYAARLATFETPHQLSKRRASGQGTKKKGPTTAEWPHANPTPEDLARAGFFFKPGPDSLDNVQCFLCSVKLDGWEAEDDPLSEHLAHSAACNWATTLSVSAREGQEPEARNPMSDQMVEARRATYEVGDGWIHEGKRGWKCKIAKMVDAGWSFDPSPDNEDGVTCFYCALSLDGWEPKDDPLLEHRKREPDCPFFTLCGLYGNLPGAEGKGKGRTSTASKVSRLSTQSAMSQFSEAPSLASLGDLGPTIDDSAMTTGTNASQATIRGAKKVGRPKAPAKTTGAKKKAVKMEDVDEALAKSATTTQSQQIVDLSMDELSQPSETQDSAPPARTTRKGKRSSKQVDSSIVETSQVEVAPKKATRGRKIKAQVEAAAEEIDVSTQLQDELENSLMHDEVTPQSIAVKPTRGAKRTSTGTLKEEQITDISKAAKKSKQTRKPSKQVTVPEQPEPEEGDLSLAEFGWMTKAGTLGLAADDEDSPKPAPKAKKGPAKKGRPKKASSVRSSKAIIVSADAEADQIEEDLARDEREIEAELERIAAEQAEAQSKAIQVEQEKAQEFEPSPSPRYSRKMQVLEDEAQAEDQGERTELAHQPTATPSPTQSDKENIPSSVAPSSAKAAPAVLSPTSKTTRIPLAPGTPNRSPRKAGAASPSKHLSQLQSSHPWTAADLDAGALLASPISATPGSLATRLSNAAGTLTSPEKHMTVEQWIRWRAEQSEEALRTKCEEMVGVFETEGMRALQSLTGIQTI</sequence>
<evidence type="ECO:0000256" key="2">
    <source>
        <dbReference type="ARBA" id="ARBA00022833"/>
    </source>
</evidence>
<dbReference type="SMART" id="SM00238">
    <property type="entry name" value="BIR"/>
    <property type="match status" value="2"/>
</dbReference>
<feature type="compositionally biased region" description="Basic residues" evidence="3">
    <location>
        <begin position="491"/>
        <end position="507"/>
    </location>
</feature>
<feature type="compositionally biased region" description="Polar residues" evidence="3">
    <location>
        <begin position="324"/>
        <end position="334"/>
    </location>
</feature>
<feature type="compositionally biased region" description="Low complexity" evidence="3">
    <location>
        <begin position="615"/>
        <end position="632"/>
    </location>
</feature>
<dbReference type="CDD" id="cd00022">
    <property type="entry name" value="BIR"/>
    <property type="match status" value="2"/>
</dbReference>
<evidence type="ECO:0008006" key="6">
    <source>
        <dbReference type="Google" id="ProtNLM"/>
    </source>
</evidence>
<feature type="region of interest" description="Disordered" evidence="3">
    <location>
        <begin position="479"/>
        <end position="667"/>
    </location>
</feature>
<name>A0AAQ3M534_9PEZI</name>